<dbReference type="InterPro" id="IPR009051">
    <property type="entry name" value="Helical_ferredxn"/>
</dbReference>
<dbReference type="PROSITE" id="PS00198">
    <property type="entry name" value="4FE4S_FER_1"/>
    <property type="match status" value="1"/>
</dbReference>
<reference evidence="5 6" key="1">
    <citation type="journal article" date="2017" name="ISME J.">
        <title>Energy and carbon metabolisms in a deep terrestrial subsurface fluid microbial community.</title>
        <authorList>
            <person name="Momper L."/>
            <person name="Jungbluth S.P."/>
            <person name="Lee M.D."/>
            <person name="Amend J.P."/>
        </authorList>
    </citation>
    <scope>NUCLEOTIDE SEQUENCE [LARGE SCALE GENOMIC DNA]</scope>
    <source>
        <strain evidence="5">SURF_5</strain>
    </source>
</reference>
<dbReference type="Gene3D" id="3.30.70.20">
    <property type="match status" value="1"/>
</dbReference>
<dbReference type="GO" id="GO:0051536">
    <property type="term" value="F:iron-sulfur cluster binding"/>
    <property type="evidence" value="ECO:0007669"/>
    <property type="project" value="UniProtKB-KW"/>
</dbReference>
<dbReference type="SUPFAM" id="SSF51971">
    <property type="entry name" value="Nucleotide-binding domain"/>
    <property type="match status" value="1"/>
</dbReference>
<dbReference type="InterPro" id="IPR028261">
    <property type="entry name" value="DPD_II"/>
</dbReference>
<dbReference type="InterPro" id="IPR017896">
    <property type="entry name" value="4Fe4S_Fe-S-bd"/>
</dbReference>
<dbReference type="InterPro" id="IPR023753">
    <property type="entry name" value="FAD/NAD-binding_dom"/>
</dbReference>
<dbReference type="PANTHER" id="PTHR42783:SF3">
    <property type="entry name" value="GLUTAMATE SYNTHASE [NADPH] SMALL CHAIN-RELATED"/>
    <property type="match status" value="1"/>
</dbReference>
<keyword evidence="3" id="KW-0411">Iron-sulfur</keyword>
<name>A0A3A4NYD1_ABYX5</name>
<comment type="caution">
    <text evidence="5">The sequence shown here is derived from an EMBL/GenBank/DDBJ whole genome shotgun (WGS) entry which is preliminary data.</text>
</comment>
<dbReference type="InterPro" id="IPR036188">
    <property type="entry name" value="FAD/NAD-bd_sf"/>
</dbReference>
<dbReference type="Gene3D" id="3.50.50.60">
    <property type="entry name" value="FAD/NAD(P)-binding domain"/>
    <property type="match status" value="2"/>
</dbReference>
<keyword evidence="1" id="KW-0479">Metal-binding</keyword>
<evidence type="ECO:0000256" key="2">
    <source>
        <dbReference type="ARBA" id="ARBA00023004"/>
    </source>
</evidence>
<organism evidence="5 6">
    <name type="scientific">Abyssobacteria bacterium (strain SURF_5)</name>
    <dbReference type="NCBI Taxonomy" id="2093360"/>
    <lineage>
        <taxon>Bacteria</taxon>
        <taxon>Pseudomonadati</taxon>
        <taxon>Candidatus Hydrogenedentota</taxon>
        <taxon>Candidatus Abyssobacteria</taxon>
    </lineage>
</organism>
<accession>A0A3A4NYD1</accession>
<evidence type="ECO:0000256" key="3">
    <source>
        <dbReference type="ARBA" id="ARBA00023014"/>
    </source>
</evidence>
<evidence type="ECO:0000259" key="4">
    <source>
        <dbReference type="PROSITE" id="PS51379"/>
    </source>
</evidence>
<gene>
    <name evidence="5" type="ORF">C4520_05355</name>
</gene>
<sequence length="545" mass="58805">MKPKEVPREQLRLTRCREACPAGIDVPRYIRRIREGKFDEALAVIRERIPFPSVCGHACFSPCEAGCANRQFGDPIAIRALKRAAAEKGGDLWRRNLKLAPKTGKRVAVVGSGPSGLTAAYYLATLGHAVTVLEALEEPGGMLRFGIPKYRLPREVLDAEIEQIRQIGVVIETRRPVESVDQLFQQGFDAVYLACGAQKGAALGIPGDDLPGVIDGISFLRKVNRAQKLALNGTVAVIGGGNTAVDAARCAVRLGAREIFVVYRRSQAEMTAYQEEVTSAVFEGVTFLFLAAPVRVEPKSSRLELSMLRMELGKKDAGGRPAPIPVPNSEFRMTVDTVIAAVGQTPDLAESIGVKAGRDTKRIAVDPDTLSTGTNGLFAGGDLVSGPASIIEAIAHGRKAASSIDKFLGGPGQIDQPLAPVEESVVLEDGAAQQERISIPCIPLSDHPSSFRPIEIGLTKQMAMKEAARCRNCDARLYEVEVHTEGCKECGYCIEVCGLNVFEAGQKFNNRGYRPVFASRSKQCVGCMACFYACPDFSIEVVEKK</sequence>
<dbReference type="EMBL" id="QZKU01000042">
    <property type="protein sequence ID" value="RJP23869.1"/>
    <property type="molecule type" value="Genomic_DNA"/>
</dbReference>
<dbReference type="GO" id="GO:0016491">
    <property type="term" value="F:oxidoreductase activity"/>
    <property type="evidence" value="ECO:0007669"/>
    <property type="project" value="InterPro"/>
</dbReference>
<evidence type="ECO:0000313" key="6">
    <source>
        <dbReference type="Proteomes" id="UP000265882"/>
    </source>
</evidence>
<dbReference type="PROSITE" id="PS51379">
    <property type="entry name" value="4FE4S_FER_2"/>
    <property type="match status" value="2"/>
</dbReference>
<dbReference type="Proteomes" id="UP000265882">
    <property type="component" value="Unassembled WGS sequence"/>
</dbReference>
<dbReference type="PRINTS" id="PR00469">
    <property type="entry name" value="PNDRDTASEII"/>
</dbReference>
<dbReference type="InterPro" id="IPR017900">
    <property type="entry name" value="4Fe4S_Fe_S_CS"/>
</dbReference>
<dbReference type="Pfam" id="PF12838">
    <property type="entry name" value="Fer4_7"/>
    <property type="match status" value="1"/>
</dbReference>
<dbReference type="Pfam" id="PF14691">
    <property type="entry name" value="Fer4_20"/>
    <property type="match status" value="1"/>
</dbReference>
<dbReference type="GO" id="GO:0046872">
    <property type="term" value="F:metal ion binding"/>
    <property type="evidence" value="ECO:0007669"/>
    <property type="project" value="UniProtKB-KW"/>
</dbReference>
<dbReference type="PANTHER" id="PTHR42783">
    <property type="entry name" value="GLUTAMATE SYNTHASE [NADPH] SMALL CHAIN"/>
    <property type="match status" value="1"/>
</dbReference>
<dbReference type="PRINTS" id="PR00368">
    <property type="entry name" value="FADPNR"/>
</dbReference>
<feature type="domain" description="4Fe-4S ferredoxin-type" evidence="4">
    <location>
        <begin position="478"/>
        <end position="507"/>
    </location>
</feature>
<dbReference type="Pfam" id="PF07992">
    <property type="entry name" value="Pyr_redox_2"/>
    <property type="match status" value="1"/>
</dbReference>
<dbReference type="Gene3D" id="1.10.1060.10">
    <property type="entry name" value="Alpha-helical ferredoxin"/>
    <property type="match status" value="1"/>
</dbReference>
<dbReference type="SUPFAM" id="SSF46548">
    <property type="entry name" value="alpha-helical ferredoxin"/>
    <property type="match status" value="2"/>
</dbReference>
<proteinExistence type="predicted"/>
<dbReference type="AlphaFoldDB" id="A0A3A4NYD1"/>
<evidence type="ECO:0000256" key="1">
    <source>
        <dbReference type="ARBA" id="ARBA00022723"/>
    </source>
</evidence>
<keyword evidence="2" id="KW-0408">Iron</keyword>
<feature type="domain" description="4Fe-4S ferredoxin-type" evidence="4">
    <location>
        <begin position="513"/>
        <end position="544"/>
    </location>
</feature>
<protein>
    <submittedName>
        <fullName evidence="5">FAD-dependent oxidoreductase</fullName>
    </submittedName>
</protein>
<evidence type="ECO:0000313" key="5">
    <source>
        <dbReference type="EMBL" id="RJP23869.1"/>
    </source>
</evidence>